<dbReference type="EC" id="4.2.3.1" evidence="4 11"/>
<sequence length="465" mass="51627">MKYISTRGQAEALNFDDVLLAGLARDGGLYLPESWPQFSAEEIRDMAGQPYTEIVFRVVKPFVAGVIPDQDLKAIVDDSYAAFRHSAVAPLKQIDGRIWVMELFHGPTLAFKDFALQMLGRLFDYVLKKRGERITIVGATSGDTGSAAIEACRDRDQIDIYILHPHGRVSEVQRRQMTTVTSHNVINVALEGTFDDCQDHVKAMFNDQDFRDSVNLSAVNSINWARIMSQIAYYFAAGVALGAPDRPVGFSVPTGNFGNVFAAYAAGRMGLPVSQLIVGSNRNDILTRFFETGSMTMNPVEPSLSPSMDIQVSSNFERLLFDLLDQDGQAVEAALTSFREKGNFDLEPARHQRALRLFDAYRLDDDQTLAEIKKYYGQTGELFDPHSVIAVAAAVAKVRDDVPAMACMATAHPAKFPDAVHKASGVTPELPEHMADLFDREEQYKVMENDLGKLKDMVLSRRRNS</sequence>
<accession>A0A0M2RDY4</accession>
<dbReference type="STRING" id="1549748.WH95_04845"/>
<dbReference type="GO" id="GO:0009088">
    <property type="term" value="P:threonine biosynthetic process"/>
    <property type="evidence" value="ECO:0007669"/>
    <property type="project" value="UniProtKB-UniRule"/>
</dbReference>
<dbReference type="InterPro" id="IPR004450">
    <property type="entry name" value="Thr_synthase-like"/>
</dbReference>
<evidence type="ECO:0000256" key="3">
    <source>
        <dbReference type="ARBA" id="ARBA00005517"/>
    </source>
</evidence>
<dbReference type="InterPro" id="IPR000634">
    <property type="entry name" value="Ser/Thr_deHydtase_PyrdxlP-BS"/>
</dbReference>
<comment type="cofactor">
    <cofactor evidence="1 12">
        <name>pyridoxal 5'-phosphate</name>
        <dbReference type="ChEBI" id="CHEBI:597326"/>
    </cofactor>
</comment>
<dbReference type="InterPro" id="IPR036052">
    <property type="entry name" value="TrpB-like_PALP_sf"/>
</dbReference>
<dbReference type="InterPro" id="IPR029144">
    <property type="entry name" value="Thr_synth_N"/>
</dbReference>
<keyword evidence="6" id="KW-0028">Amino-acid biosynthesis</keyword>
<reference evidence="15 16" key="1">
    <citation type="submission" date="2015-03" db="EMBL/GenBank/DDBJ databases">
        <title>Genome sequence of Kiloniella sp. P1-1, isolated from the gut microflora of Pacific white shrimp, Penaeus vannamei.</title>
        <authorList>
            <person name="Shao Z."/>
            <person name="Wang L."/>
            <person name="Li X."/>
        </authorList>
    </citation>
    <scope>NUCLEOTIDE SEQUENCE [LARGE SCALE GENOMIC DNA]</scope>
    <source>
        <strain evidence="15 16">P1-1</strain>
    </source>
</reference>
<evidence type="ECO:0000256" key="11">
    <source>
        <dbReference type="NCBIfam" id="TIGR00260"/>
    </source>
</evidence>
<name>A0A0M2RDY4_9PROT</name>
<evidence type="ECO:0000256" key="7">
    <source>
        <dbReference type="ARBA" id="ARBA00022697"/>
    </source>
</evidence>
<evidence type="ECO:0000256" key="8">
    <source>
        <dbReference type="ARBA" id="ARBA00022898"/>
    </source>
</evidence>
<evidence type="ECO:0000313" key="16">
    <source>
        <dbReference type="Proteomes" id="UP000034491"/>
    </source>
</evidence>
<evidence type="ECO:0000256" key="5">
    <source>
        <dbReference type="ARBA" id="ARBA00018679"/>
    </source>
</evidence>
<proteinExistence type="inferred from homology"/>
<keyword evidence="9 15" id="KW-0456">Lyase</keyword>
<feature type="modified residue" description="N6-(pyridoxal phosphate)lysine" evidence="12">
    <location>
        <position position="112"/>
    </location>
</feature>
<comment type="pathway">
    <text evidence="2">Amino-acid biosynthesis; L-threonine biosynthesis; L-threonine from L-aspartate: step 5/5.</text>
</comment>
<evidence type="ECO:0000313" key="15">
    <source>
        <dbReference type="EMBL" id="KKJ77768.1"/>
    </source>
</evidence>
<dbReference type="SUPFAM" id="SSF53686">
    <property type="entry name" value="Tryptophan synthase beta subunit-like PLP-dependent enzymes"/>
    <property type="match status" value="1"/>
</dbReference>
<organism evidence="15 16">
    <name type="scientific">Kiloniella litopenaei</name>
    <dbReference type="NCBI Taxonomy" id="1549748"/>
    <lineage>
        <taxon>Bacteria</taxon>
        <taxon>Pseudomonadati</taxon>
        <taxon>Pseudomonadota</taxon>
        <taxon>Alphaproteobacteria</taxon>
        <taxon>Rhodospirillales</taxon>
        <taxon>Kiloniellaceae</taxon>
        <taxon>Kiloniella</taxon>
    </lineage>
</organism>
<dbReference type="PANTHER" id="PTHR42690">
    <property type="entry name" value="THREONINE SYNTHASE FAMILY MEMBER"/>
    <property type="match status" value="1"/>
</dbReference>
<evidence type="ECO:0000256" key="10">
    <source>
        <dbReference type="ARBA" id="ARBA00049144"/>
    </source>
</evidence>
<evidence type="ECO:0000256" key="9">
    <source>
        <dbReference type="ARBA" id="ARBA00023239"/>
    </source>
</evidence>
<dbReference type="Pfam" id="PF24857">
    <property type="entry name" value="THR4_C"/>
    <property type="match status" value="1"/>
</dbReference>
<dbReference type="NCBIfam" id="TIGR00260">
    <property type="entry name" value="thrC"/>
    <property type="match status" value="1"/>
</dbReference>
<dbReference type="InterPro" id="IPR051166">
    <property type="entry name" value="Threonine_Synthase"/>
</dbReference>
<dbReference type="OrthoDB" id="9763107at2"/>
<evidence type="ECO:0000256" key="2">
    <source>
        <dbReference type="ARBA" id="ARBA00004979"/>
    </source>
</evidence>
<dbReference type="AlphaFoldDB" id="A0A0M2RDY4"/>
<dbReference type="Pfam" id="PF14821">
    <property type="entry name" value="Thr_synth_N"/>
    <property type="match status" value="1"/>
</dbReference>
<dbReference type="Gene3D" id="3.90.1380.10">
    <property type="entry name" value="Threonine synthase, N-terminal domain"/>
    <property type="match status" value="1"/>
</dbReference>
<evidence type="ECO:0000256" key="4">
    <source>
        <dbReference type="ARBA" id="ARBA00013028"/>
    </source>
</evidence>
<evidence type="ECO:0000256" key="1">
    <source>
        <dbReference type="ARBA" id="ARBA00001933"/>
    </source>
</evidence>
<dbReference type="Proteomes" id="UP000034491">
    <property type="component" value="Unassembled WGS sequence"/>
</dbReference>
<comment type="catalytic activity">
    <reaction evidence="10">
        <text>O-phospho-L-homoserine + H2O = L-threonine + phosphate</text>
        <dbReference type="Rhea" id="RHEA:10840"/>
        <dbReference type="ChEBI" id="CHEBI:15377"/>
        <dbReference type="ChEBI" id="CHEBI:43474"/>
        <dbReference type="ChEBI" id="CHEBI:57590"/>
        <dbReference type="ChEBI" id="CHEBI:57926"/>
        <dbReference type="EC" id="4.2.3.1"/>
    </reaction>
</comment>
<dbReference type="GO" id="GO:0030170">
    <property type="term" value="F:pyridoxal phosphate binding"/>
    <property type="evidence" value="ECO:0007669"/>
    <property type="project" value="InterPro"/>
</dbReference>
<protein>
    <recommendedName>
        <fullName evidence="5 11">Threonine synthase</fullName>
        <ecNumber evidence="4 11">4.2.3.1</ecNumber>
    </recommendedName>
</protein>
<dbReference type="CDD" id="cd01560">
    <property type="entry name" value="Thr-synth_2"/>
    <property type="match status" value="1"/>
</dbReference>
<dbReference type="Gene3D" id="3.40.50.1100">
    <property type="match status" value="2"/>
</dbReference>
<dbReference type="PANTHER" id="PTHR42690:SF1">
    <property type="entry name" value="THREONINE SYNTHASE-LIKE 2"/>
    <property type="match status" value="1"/>
</dbReference>
<comment type="caution">
    <text evidence="15">The sequence shown here is derived from an EMBL/GenBank/DDBJ whole genome shotgun (WGS) entry which is preliminary data.</text>
</comment>
<dbReference type="InterPro" id="IPR001926">
    <property type="entry name" value="TrpB-like_PALP"/>
</dbReference>
<keyword evidence="16" id="KW-1185">Reference proteome</keyword>
<dbReference type="UniPathway" id="UPA00050">
    <property type="reaction ID" value="UER00065"/>
</dbReference>
<dbReference type="Pfam" id="PF00291">
    <property type="entry name" value="PALP"/>
    <property type="match status" value="1"/>
</dbReference>
<dbReference type="InterPro" id="IPR037158">
    <property type="entry name" value="Thr_synth_N_sf"/>
</dbReference>
<dbReference type="PROSITE" id="PS00165">
    <property type="entry name" value="DEHYDRATASE_SER_THR"/>
    <property type="match status" value="1"/>
</dbReference>
<keyword evidence="7" id="KW-0791">Threonine biosynthesis</keyword>
<dbReference type="EMBL" id="LANI01000003">
    <property type="protein sequence ID" value="KKJ77768.1"/>
    <property type="molecule type" value="Genomic_DNA"/>
</dbReference>
<evidence type="ECO:0000256" key="6">
    <source>
        <dbReference type="ARBA" id="ARBA00022605"/>
    </source>
</evidence>
<dbReference type="FunFam" id="3.90.1380.10:FF:000002">
    <property type="entry name" value="Threonine synthase"/>
    <property type="match status" value="1"/>
</dbReference>
<feature type="domain" description="Threonine synthase N-terminal" evidence="14">
    <location>
        <begin position="2"/>
        <end position="80"/>
    </location>
</feature>
<dbReference type="GO" id="GO:0004795">
    <property type="term" value="F:threonine synthase activity"/>
    <property type="evidence" value="ECO:0007669"/>
    <property type="project" value="UniProtKB-UniRule"/>
</dbReference>
<keyword evidence="8 12" id="KW-0663">Pyridoxal phosphate</keyword>
<evidence type="ECO:0000259" key="13">
    <source>
        <dbReference type="Pfam" id="PF00291"/>
    </source>
</evidence>
<dbReference type="PATRIC" id="fig|1549748.8.peg.2451"/>
<evidence type="ECO:0000259" key="14">
    <source>
        <dbReference type="Pfam" id="PF14821"/>
    </source>
</evidence>
<gene>
    <name evidence="15" type="ORF">WH95_04845</name>
</gene>
<dbReference type="RefSeq" id="WP_046503756.1">
    <property type="nucleotide sequence ID" value="NZ_CBDDLU010000013.1"/>
</dbReference>
<evidence type="ECO:0000256" key="12">
    <source>
        <dbReference type="PIRSR" id="PIRSR604450-51"/>
    </source>
</evidence>
<comment type="similarity">
    <text evidence="3">Belongs to the threonine synthase family.</text>
</comment>
<feature type="domain" description="Tryptophan synthase beta chain-like PALP" evidence="13">
    <location>
        <begin position="92"/>
        <end position="331"/>
    </location>
</feature>